<comment type="cofactor">
    <cofactor evidence="8">
        <name>a divalent metal cation</name>
        <dbReference type="ChEBI" id="CHEBI:60240"/>
    </cofactor>
    <text evidence="8">Binds 1 divalent metal cation per subunit.</text>
</comment>
<dbReference type="SUPFAM" id="SSF51556">
    <property type="entry name" value="Metallo-dependent hydrolases"/>
    <property type="match status" value="1"/>
</dbReference>
<dbReference type="InterPro" id="IPR006680">
    <property type="entry name" value="Amidohydro-rel"/>
</dbReference>
<dbReference type="InterPro" id="IPR003764">
    <property type="entry name" value="GlcNAc_6-P_deAcase"/>
</dbReference>
<name>A0A7H0LGR7_9SPHN</name>
<dbReference type="FunFam" id="3.20.20.140:FF:000004">
    <property type="entry name" value="N-acetylglucosamine-6-phosphate deacetylase"/>
    <property type="match status" value="1"/>
</dbReference>
<feature type="binding site" evidence="8">
    <location>
        <position position="193"/>
    </location>
    <ligand>
        <name>Zn(2+)</name>
        <dbReference type="ChEBI" id="CHEBI:29105"/>
    </ligand>
</feature>
<feature type="domain" description="Amidohydrolase-related" evidence="9">
    <location>
        <begin position="52"/>
        <end position="374"/>
    </location>
</feature>
<evidence type="ECO:0000256" key="1">
    <source>
        <dbReference type="ARBA" id="ARBA00010716"/>
    </source>
</evidence>
<dbReference type="Gene3D" id="2.30.40.10">
    <property type="entry name" value="Urease, subunit C, domain 1"/>
    <property type="match status" value="1"/>
</dbReference>
<dbReference type="GO" id="GO:0008448">
    <property type="term" value="F:N-acetylglucosamine-6-phosphate deacetylase activity"/>
    <property type="evidence" value="ECO:0007669"/>
    <property type="project" value="UniProtKB-EC"/>
</dbReference>
<reference evidence="10 11" key="1">
    <citation type="submission" date="2020-09" db="EMBL/GenBank/DDBJ databases">
        <title>Sphingomonas sp., a new species isolated from pork steak.</title>
        <authorList>
            <person name="Heidler von Heilborn D."/>
        </authorList>
    </citation>
    <scope>NUCLEOTIDE SEQUENCE [LARGE SCALE GENOMIC DNA]</scope>
    <source>
        <strain evidence="11">S8-3T</strain>
    </source>
</reference>
<evidence type="ECO:0000313" key="10">
    <source>
        <dbReference type="EMBL" id="QNQ08870.1"/>
    </source>
</evidence>
<feature type="binding site" evidence="7">
    <location>
        <position position="249"/>
    </location>
    <ligand>
        <name>substrate</name>
    </ligand>
</feature>
<dbReference type="Proteomes" id="UP000516148">
    <property type="component" value="Chromosome"/>
</dbReference>
<evidence type="ECO:0000256" key="5">
    <source>
        <dbReference type="PIRNR" id="PIRNR038994"/>
    </source>
</evidence>
<sequence>MPIAFFNCSTLIDDMLVAGLAVIVEGAHIVAIVPEGDIPAFAERRDLDGAVLAPGFIDTQVNGGGGVLFNDAPTVETIATIGAAHRRYGTTGFLPTLISDDLATVREGVRAVDAAIEAGVPGVLGIHIEGPFLNIDRKGIHDPGKIIVLDEAGFASVTGLTRGRTLVTLAPEKTLPETIARLVAAGVIVAAGHTDGSYDDIRAALDHGLTGFTHLFNAMSPLTSREPGAVGAALDDAGSWCGLIVDGRHVHPATMRVALRAKQDRIMLVTDAMPSVGQADKSFILQGHRVEVIDGVCVNDDGTLAGSDLDMAQAVRNTRDMIGTTLAEALVMASRNPADFLGLAASHGRIGVGARADLVVLSEDGLPLATWIGGR</sequence>
<accession>A0A7H0LGR7</accession>
<feature type="binding site" evidence="7">
    <location>
        <begin position="304"/>
        <end position="306"/>
    </location>
    <ligand>
        <name>substrate</name>
    </ligand>
</feature>
<dbReference type="NCBIfam" id="TIGR00221">
    <property type="entry name" value="nagA"/>
    <property type="match status" value="1"/>
</dbReference>
<comment type="similarity">
    <text evidence="1 5">Belongs to the metallo-dependent hydrolases superfamily. NagA family.</text>
</comment>
<dbReference type="GO" id="GO:0006046">
    <property type="term" value="P:N-acetylglucosamine catabolic process"/>
    <property type="evidence" value="ECO:0007669"/>
    <property type="project" value="TreeGrafter"/>
</dbReference>
<evidence type="ECO:0000256" key="3">
    <source>
        <dbReference type="ARBA" id="ARBA00022801"/>
    </source>
</evidence>
<dbReference type="PANTHER" id="PTHR11113">
    <property type="entry name" value="N-ACETYLGLUCOSAMINE-6-PHOSPHATE DEACETYLASE"/>
    <property type="match status" value="1"/>
</dbReference>
<organism evidence="10 11">
    <name type="scientific">Sphingomonas alpina</name>
    <dbReference type="NCBI Taxonomy" id="653931"/>
    <lineage>
        <taxon>Bacteria</taxon>
        <taxon>Pseudomonadati</taxon>
        <taxon>Pseudomonadota</taxon>
        <taxon>Alphaproteobacteria</taxon>
        <taxon>Sphingomonadales</taxon>
        <taxon>Sphingomonadaceae</taxon>
        <taxon>Sphingomonas</taxon>
    </lineage>
</organism>
<feature type="binding site" evidence="8">
    <location>
        <position position="129"/>
    </location>
    <ligand>
        <name>Zn(2+)</name>
        <dbReference type="ChEBI" id="CHEBI:29105"/>
    </ligand>
</feature>
<keyword evidence="2 8" id="KW-0479">Metal-binding</keyword>
<dbReference type="KEGG" id="spap:H3Z74_19485"/>
<evidence type="ECO:0000256" key="8">
    <source>
        <dbReference type="PIRSR" id="PIRSR038994-3"/>
    </source>
</evidence>
<dbReference type="SUPFAM" id="SSF51338">
    <property type="entry name" value="Composite domain of metallo-dependent hydrolases"/>
    <property type="match status" value="1"/>
</dbReference>
<dbReference type="PIRSF" id="PIRSF038994">
    <property type="entry name" value="NagA"/>
    <property type="match status" value="1"/>
</dbReference>
<keyword evidence="11" id="KW-1185">Reference proteome</keyword>
<feature type="binding site" evidence="8">
    <location>
        <position position="214"/>
    </location>
    <ligand>
        <name>Zn(2+)</name>
        <dbReference type="ChEBI" id="CHEBI:29105"/>
    </ligand>
</feature>
<dbReference type="CDD" id="cd00854">
    <property type="entry name" value="NagA"/>
    <property type="match status" value="1"/>
</dbReference>
<dbReference type="AlphaFoldDB" id="A0A7H0LGR7"/>
<gene>
    <name evidence="10" type="primary">nagA</name>
    <name evidence="10" type="ORF">H3Z74_19485</name>
</gene>
<protein>
    <submittedName>
        <fullName evidence="10">N-acetylglucosamine-6-phosphate deacetylase</fullName>
        <ecNumber evidence="10">3.5.1.25</ecNumber>
    </submittedName>
</protein>
<keyword evidence="3 5" id="KW-0378">Hydrolase</keyword>
<evidence type="ECO:0000259" key="9">
    <source>
        <dbReference type="Pfam" id="PF01979"/>
    </source>
</evidence>
<keyword evidence="4 5" id="KW-0119">Carbohydrate metabolism</keyword>
<dbReference type="Gene3D" id="3.20.20.140">
    <property type="entry name" value="Metal-dependent hydrolases"/>
    <property type="match status" value="1"/>
</dbReference>
<evidence type="ECO:0000313" key="11">
    <source>
        <dbReference type="Proteomes" id="UP000516148"/>
    </source>
</evidence>
<dbReference type="Pfam" id="PF01979">
    <property type="entry name" value="Amidohydro_1"/>
    <property type="match status" value="1"/>
</dbReference>
<dbReference type="PANTHER" id="PTHR11113:SF14">
    <property type="entry name" value="N-ACETYLGLUCOSAMINE-6-PHOSPHATE DEACETYLASE"/>
    <property type="match status" value="1"/>
</dbReference>
<evidence type="ECO:0000256" key="7">
    <source>
        <dbReference type="PIRSR" id="PIRSR038994-2"/>
    </source>
</evidence>
<feature type="binding site" evidence="7">
    <location>
        <begin position="217"/>
        <end position="218"/>
    </location>
    <ligand>
        <name>substrate</name>
    </ligand>
</feature>
<proteinExistence type="inferred from homology"/>
<dbReference type="EC" id="3.5.1.25" evidence="10"/>
<evidence type="ECO:0000256" key="4">
    <source>
        <dbReference type="ARBA" id="ARBA00023277"/>
    </source>
</evidence>
<dbReference type="InterPro" id="IPR011059">
    <property type="entry name" value="Metal-dep_hydrolase_composite"/>
</dbReference>
<dbReference type="GO" id="GO:0046872">
    <property type="term" value="F:metal ion binding"/>
    <property type="evidence" value="ECO:0007669"/>
    <property type="project" value="UniProtKB-KW"/>
</dbReference>
<dbReference type="RefSeq" id="WP_187761196.1">
    <property type="nucleotide sequence ID" value="NZ_CP061038.1"/>
</dbReference>
<evidence type="ECO:0000256" key="6">
    <source>
        <dbReference type="PIRSR" id="PIRSR038994-1"/>
    </source>
</evidence>
<feature type="active site" description="Proton donor/acceptor" evidence="6">
    <location>
        <position position="271"/>
    </location>
</feature>
<evidence type="ECO:0000256" key="2">
    <source>
        <dbReference type="ARBA" id="ARBA00022723"/>
    </source>
</evidence>
<dbReference type="EMBL" id="CP061038">
    <property type="protein sequence ID" value="QNQ08870.1"/>
    <property type="molecule type" value="Genomic_DNA"/>
</dbReference>
<feature type="binding site" evidence="7">
    <location>
        <position position="140"/>
    </location>
    <ligand>
        <name>substrate</name>
    </ligand>
</feature>
<feature type="binding site" evidence="7">
    <location>
        <position position="225"/>
    </location>
    <ligand>
        <name>substrate</name>
    </ligand>
</feature>
<dbReference type="InterPro" id="IPR032466">
    <property type="entry name" value="Metal_Hydrolase"/>
</dbReference>